<dbReference type="PATRIC" id="fig|251707.3.peg.3707"/>
<dbReference type="Pfam" id="PF05974">
    <property type="entry name" value="DUF892"/>
    <property type="match status" value="1"/>
</dbReference>
<dbReference type="RefSeq" id="WP_043306456.1">
    <property type="nucleotide sequence ID" value="NZ_LJRC01000088.1"/>
</dbReference>
<dbReference type="InterPro" id="IPR010287">
    <property type="entry name" value="DUF892_YciF-like"/>
</dbReference>
<dbReference type="AlphaFoldDB" id="A0A0P9YKM9"/>
<dbReference type="Proteomes" id="UP000050562">
    <property type="component" value="Unassembled WGS sequence"/>
</dbReference>
<accession>A0A0P9YKM9</accession>
<organism evidence="1 2">
    <name type="scientific">Pseudomonas syringae pv. primulae</name>
    <dbReference type="NCBI Taxonomy" id="251707"/>
    <lineage>
        <taxon>Bacteria</taxon>
        <taxon>Pseudomonadati</taxon>
        <taxon>Pseudomonadota</taxon>
        <taxon>Gammaproteobacteria</taxon>
        <taxon>Pseudomonadales</taxon>
        <taxon>Pseudomonadaceae</taxon>
        <taxon>Pseudomonas</taxon>
    </lineage>
</organism>
<dbReference type="SUPFAM" id="SSF47240">
    <property type="entry name" value="Ferritin-like"/>
    <property type="match status" value="1"/>
</dbReference>
<dbReference type="CDD" id="cd00657">
    <property type="entry name" value="Ferritin_like"/>
    <property type="match status" value="1"/>
</dbReference>
<dbReference type="GO" id="GO:0008199">
    <property type="term" value="F:ferric iron binding"/>
    <property type="evidence" value="ECO:0007669"/>
    <property type="project" value="InterPro"/>
</dbReference>
<gene>
    <name evidence="1" type="ORF">ALO52_02799</name>
</gene>
<dbReference type="Gene3D" id="1.20.1260.10">
    <property type="match status" value="1"/>
</dbReference>
<dbReference type="EMBL" id="LJRC01000088">
    <property type="protein sequence ID" value="KPY38647.1"/>
    <property type="molecule type" value="Genomic_DNA"/>
</dbReference>
<evidence type="ECO:0000313" key="2">
    <source>
        <dbReference type="Proteomes" id="UP000050562"/>
    </source>
</evidence>
<reference evidence="1 2" key="1">
    <citation type="submission" date="2015-09" db="EMBL/GenBank/DDBJ databases">
        <title>Genome announcement of multiple Pseudomonas syringae strains.</title>
        <authorList>
            <person name="Thakur S."/>
            <person name="Wang P.W."/>
            <person name="Gong Y."/>
            <person name="Weir B.S."/>
            <person name="Guttman D.S."/>
        </authorList>
    </citation>
    <scope>NUCLEOTIDE SEQUENCE [LARGE SCALE GENOMIC DNA]</scope>
    <source>
        <strain evidence="1 2">ICMP3956</strain>
    </source>
</reference>
<name>A0A0P9YKM9_9PSED</name>
<protein>
    <submittedName>
        <fullName evidence="1">Uncharacterized protein</fullName>
    </submittedName>
</protein>
<dbReference type="InterPro" id="IPR009078">
    <property type="entry name" value="Ferritin-like_SF"/>
</dbReference>
<evidence type="ECO:0000313" key="1">
    <source>
        <dbReference type="EMBL" id="KPY38647.1"/>
    </source>
</evidence>
<proteinExistence type="predicted"/>
<comment type="caution">
    <text evidence="1">The sequence shown here is derived from an EMBL/GenBank/DDBJ whole genome shotgun (WGS) entry which is preliminary data.</text>
</comment>
<sequence>MTSPELKLGLNRTPVQLSPDDTQRQIEATQRFPADVPGSIEQLTEERQQAILDADTVGSVPIPGSLKGMVKSALDKLRGKNPEVLIDKLGERLAFERTGVRMYEAMIAKALSAKGADSVLVDTLRQIQREEHQHMAVLRKAIETLGGDPTAMTPCADVAAVKSQGVMQVLTDPRTTTSQCLSAILTLELEDNDAWAMLIELTRKAGHPMIAGDFEQALREEEEHLSAIRTILKENLLAQVD</sequence>
<dbReference type="InterPro" id="IPR012347">
    <property type="entry name" value="Ferritin-like"/>
</dbReference>